<sequence>MITRAWKTKRFRQYGLYHADFDIVNRFCYAGNQNRLTIYLLHDVSHIVEPFCLPGPGNHGKLTL</sequence>
<protein>
    <submittedName>
        <fullName evidence="1">Uncharacterized protein</fullName>
    </submittedName>
</protein>
<reference evidence="1" key="1">
    <citation type="submission" date="2018-10" db="EMBL/GenBank/DDBJ databases">
        <title>Hidden diversity of soil giant viruses.</title>
        <authorList>
            <person name="Schulz F."/>
            <person name="Alteio L."/>
            <person name="Goudeau D."/>
            <person name="Ryan E.M."/>
            <person name="Malmstrom R.R."/>
            <person name="Blanchard J."/>
            <person name="Woyke T."/>
        </authorList>
    </citation>
    <scope>NUCLEOTIDE SEQUENCE</scope>
    <source>
        <strain evidence="1">BAV1</strain>
    </source>
</reference>
<name>A0A3G4ZS42_9VIRU</name>
<accession>A0A3G4ZS42</accession>
<evidence type="ECO:0000313" key="1">
    <source>
        <dbReference type="EMBL" id="AYV76821.1"/>
    </source>
</evidence>
<dbReference type="EMBL" id="MK071998">
    <property type="protein sequence ID" value="AYV76821.1"/>
    <property type="molecule type" value="Genomic_DNA"/>
</dbReference>
<gene>
    <name evidence="1" type="ORF">Barrevirus1_43</name>
</gene>
<proteinExistence type="predicted"/>
<organism evidence="1">
    <name type="scientific">Barrevirus sp</name>
    <dbReference type="NCBI Taxonomy" id="2487763"/>
    <lineage>
        <taxon>Viruses</taxon>
        <taxon>Varidnaviria</taxon>
        <taxon>Bamfordvirae</taxon>
        <taxon>Nucleocytoviricota</taxon>
        <taxon>Megaviricetes</taxon>
        <taxon>Imitervirales</taxon>
        <taxon>Mimiviridae</taxon>
        <taxon>Klosneuvirinae</taxon>
    </lineage>
</organism>